<dbReference type="OrthoDB" id="9815856at2"/>
<evidence type="ECO:0000256" key="3">
    <source>
        <dbReference type="ARBA" id="ARBA00022573"/>
    </source>
</evidence>
<evidence type="ECO:0000256" key="4">
    <source>
        <dbReference type="ARBA" id="ARBA00022603"/>
    </source>
</evidence>
<dbReference type="Pfam" id="PF00590">
    <property type="entry name" value="TP_methylase"/>
    <property type="match status" value="1"/>
</dbReference>
<dbReference type="InterPro" id="IPR035996">
    <property type="entry name" value="4pyrrol_Methylase_sf"/>
</dbReference>
<dbReference type="EMBL" id="WBZC01000003">
    <property type="protein sequence ID" value="KAB3539056.1"/>
    <property type="molecule type" value="Genomic_DNA"/>
</dbReference>
<dbReference type="InterPro" id="IPR006362">
    <property type="entry name" value="Cbl_synth_CobM/CibF"/>
</dbReference>
<dbReference type="PROSITE" id="PS00839">
    <property type="entry name" value="SUMT_1"/>
    <property type="match status" value="1"/>
</dbReference>
<dbReference type="UniPathway" id="UPA00148"/>
<dbReference type="PANTHER" id="PTHR45790">
    <property type="entry name" value="SIROHEME SYNTHASE-RELATED"/>
    <property type="match status" value="1"/>
</dbReference>
<comment type="similarity">
    <text evidence="2">Belongs to the precorrin methyltransferase family.</text>
</comment>
<dbReference type="PANTHER" id="PTHR45790:SF4">
    <property type="entry name" value="COBALT-PRECORRIN-4 C(11)-METHYLTRANSFERASE"/>
    <property type="match status" value="1"/>
</dbReference>
<dbReference type="InterPro" id="IPR014776">
    <property type="entry name" value="4pyrrole_Mease_sub2"/>
</dbReference>
<comment type="caution">
    <text evidence="8">The sequence shown here is derived from an EMBL/GenBank/DDBJ whole genome shotgun (WGS) entry which is preliminary data.</text>
</comment>
<dbReference type="InterPro" id="IPR000878">
    <property type="entry name" value="4pyrrol_Mease"/>
</dbReference>
<dbReference type="RefSeq" id="WP_151859735.1">
    <property type="nucleotide sequence ID" value="NZ_WBZC01000003.1"/>
</dbReference>
<dbReference type="SUPFAM" id="SSF53790">
    <property type="entry name" value="Tetrapyrrole methylase"/>
    <property type="match status" value="1"/>
</dbReference>
<evidence type="ECO:0000313" key="9">
    <source>
        <dbReference type="Proteomes" id="UP000432715"/>
    </source>
</evidence>
<dbReference type="InterPro" id="IPR003043">
    <property type="entry name" value="Uropor_MeTrfase_CS"/>
</dbReference>
<keyword evidence="4 8" id="KW-0489">Methyltransferase</keyword>
<evidence type="ECO:0000256" key="1">
    <source>
        <dbReference type="ARBA" id="ARBA00004953"/>
    </source>
</evidence>
<name>A0A6I0FIJ0_9FIRM</name>
<evidence type="ECO:0000256" key="6">
    <source>
        <dbReference type="ARBA" id="ARBA00022691"/>
    </source>
</evidence>
<evidence type="ECO:0000256" key="2">
    <source>
        <dbReference type="ARBA" id="ARBA00005879"/>
    </source>
</evidence>
<dbReference type="CDD" id="cd11641">
    <property type="entry name" value="Precorrin-4_C11-MT"/>
    <property type="match status" value="1"/>
</dbReference>
<dbReference type="Proteomes" id="UP000432715">
    <property type="component" value="Unassembled WGS sequence"/>
</dbReference>
<reference evidence="8 9" key="1">
    <citation type="submission" date="2019-10" db="EMBL/GenBank/DDBJ databases">
        <title>Alkaliphilus serpentinus sp. nov. and Alkaliphilus pronyensis sp. nov., two novel anaerobic alkaliphilic species isolated from the serpentinized-hosted hydrothermal field of the Prony Bay (New Caledonia).</title>
        <authorList>
            <person name="Postec A."/>
        </authorList>
    </citation>
    <scope>NUCLEOTIDE SEQUENCE [LARGE SCALE GENOMIC DNA]</scope>
    <source>
        <strain evidence="8 9">LacV</strain>
    </source>
</reference>
<dbReference type="NCBIfam" id="TIGR01465">
    <property type="entry name" value="cobM_cbiF"/>
    <property type="match status" value="1"/>
</dbReference>
<comment type="pathway">
    <text evidence="1">Cofactor biosynthesis; adenosylcobalamin biosynthesis.</text>
</comment>
<dbReference type="Gene3D" id="3.30.950.10">
    <property type="entry name" value="Methyltransferase, Cobalt-precorrin-4 Transmethylase, Domain 2"/>
    <property type="match status" value="1"/>
</dbReference>
<keyword evidence="5 8" id="KW-0808">Transferase</keyword>
<protein>
    <submittedName>
        <fullName evidence="8">Precorrin-4 C(11)-methyltransferase</fullName>
        <ecNumber evidence="8">2.1.1.133</ecNumber>
    </submittedName>
</protein>
<keyword evidence="6" id="KW-0949">S-adenosyl-L-methionine</keyword>
<sequence length="260" mass="29010">MTYKNQKPSNKIFFIGAGPGDPELITIKGKNRIEEADVIVYAGSLVNPKVLQWAKKDSQIFNSATMDLDEIIEVMEKAVKKGKKVVRVHTGDPSIYGAIREQMDRLEELEIDFEVIPGVSSFLASAALLKKEFTLPDVSQTIICTRLEGRTPVPEGEALEALASHKASMAIFLSVHMIDKVVEKLMQHYNGDTPIAVVQRATWEDQRIVQGTLKDIASKVKKANITKTAQILVGDFLGNSYSLSKLYDKTFSHQYRRAKK</sequence>
<dbReference type="GO" id="GO:0046026">
    <property type="term" value="F:precorrin-4 C11-methyltransferase activity"/>
    <property type="evidence" value="ECO:0007669"/>
    <property type="project" value="UniProtKB-EC"/>
</dbReference>
<evidence type="ECO:0000256" key="5">
    <source>
        <dbReference type="ARBA" id="ARBA00022679"/>
    </source>
</evidence>
<dbReference type="AlphaFoldDB" id="A0A6I0FIJ0"/>
<dbReference type="InterPro" id="IPR050161">
    <property type="entry name" value="Siro_Cobalamin_biosynth"/>
</dbReference>
<dbReference type="EC" id="2.1.1.133" evidence="8"/>
<dbReference type="InterPro" id="IPR014777">
    <property type="entry name" value="4pyrrole_Mease_sub1"/>
</dbReference>
<gene>
    <name evidence="8" type="primary">cobM</name>
    <name evidence="8" type="ORF">F8154_01090</name>
</gene>
<evidence type="ECO:0000259" key="7">
    <source>
        <dbReference type="Pfam" id="PF00590"/>
    </source>
</evidence>
<proteinExistence type="inferred from homology"/>
<dbReference type="Gene3D" id="3.40.1010.10">
    <property type="entry name" value="Cobalt-precorrin-4 Transmethylase, Domain 1"/>
    <property type="match status" value="1"/>
</dbReference>
<feature type="domain" description="Tetrapyrrole methylase" evidence="7">
    <location>
        <begin position="11"/>
        <end position="216"/>
    </location>
</feature>
<evidence type="ECO:0000313" key="8">
    <source>
        <dbReference type="EMBL" id="KAB3539056.1"/>
    </source>
</evidence>
<dbReference type="GO" id="GO:0032259">
    <property type="term" value="P:methylation"/>
    <property type="evidence" value="ECO:0007669"/>
    <property type="project" value="UniProtKB-KW"/>
</dbReference>
<organism evidence="8 9">
    <name type="scientific">Alkaliphilus pronyensis</name>
    <dbReference type="NCBI Taxonomy" id="1482732"/>
    <lineage>
        <taxon>Bacteria</taxon>
        <taxon>Bacillati</taxon>
        <taxon>Bacillota</taxon>
        <taxon>Clostridia</taxon>
        <taxon>Peptostreptococcales</taxon>
        <taxon>Natronincolaceae</taxon>
        <taxon>Alkaliphilus</taxon>
    </lineage>
</organism>
<dbReference type="GO" id="GO:0009236">
    <property type="term" value="P:cobalamin biosynthetic process"/>
    <property type="evidence" value="ECO:0007669"/>
    <property type="project" value="UniProtKB-UniPathway"/>
</dbReference>
<keyword evidence="9" id="KW-1185">Reference proteome</keyword>
<accession>A0A6I0FIJ0</accession>
<keyword evidence="3" id="KW-0169">Cobalamin biosynthesis</keyword>